<dbReference type="InterPro" id="IPR042099">
    <property type="entry name" value="ANL_N_sf"/>
</dbReference>
<name>A0A6N6VXW3_9BURK</name>
<accession>A0A6N6VXW3</accession>
<dbReference type="PANTHER" id="PTHR43767">
    <property type="entry name" value="LONG-CHAIN-FATTY-ACID--COA LIGASE"/>
    <property type="match status" value="1"/>
</dbReference>
<sequence>MNYSPYWPDSLAHHLPLPQPSLYENLETSAGRYPRKTALHYYGGALSYAQLRQEVEALAGFLQRQCGIARGDRVALYMQNSPQYVIGYYAILRANAVVVPVNPMNNTAELRHIIEDCGAKVALLGDELYENARPLLGDAISHVIVARYADYLSDSTNLPLPAVLTEAVPELDVHPEFSVAIAPRAVRWRAALAAAQQPSPYVASPEDLAVIPYTSGTTAAPKGCMHTHRSANHVVAGSAQWCGLSQDSVILCSMPMFHVSGMQHTMNLALFLGAAMVVMTRWDSHCAAQLIERYRISYWSAISTMMIDFMSVPDLDRFDLSSIEIVGGGGAAMPRALAQRMAARLAVPYVEGYGLSETIGATHLNPPQRCKQQCLGIPIQDTESIVVDPTTFEVLDPGVTGEILVGGPQVFTGYWGRPEATRDAFVEVAGIRYLRTGDLGYIDEDGYFFFVDRLKRMINVSGYKVWPAEVETLLFGHPAIQDACVVAARDARKGEIVKAFVVLRAGADVSAKQIIEWAHEHMASYKVPQIVEFVLGLPRTGSGKVQWRLLQDRENSSPLLAS</sequence>
<dbReference type="EMBL" id="VOSW01000238">
    <property type="protein sequence ID" value="KAE8753395.1"/>
    <property type="molecule type" value="Genomic_DNA"/>
</dbReference>
<dbReference type="Gene3D" id="3.40.50.12780">
    <property type="entry name" value="N-terminal domain of ligase-like"/>
    <property type="match status" value="1"/>
</dbReference>
<dbReference type="AlphaFoldDB" id="A0A6N6VXW3"/>
<dbReference type="InterPro" id="IPR050237">
    <property type="entry name" value="ATP-dep_AMP-bd_enzyme"/>
</dbReference>
<dbReference type="NCBIfam" id="NF006181">
    <property type="entry name" value="PRK08314.1"/>
    <property type="match status" value="1"/>
</dbReference>
<proteinExistence type="predicted"/>
<dbReference type="GO" id="GO:0016878">
    <property type="term" value="F:acid-thiol ligase activity"/>
    <property type="evidence" value="ECO:0007669"/>
    <property type="project" value="UniProtKB-ARBA"/>
</dbReference>
<reference evidence="3 4" key="1">
    <citation type="journal article" date="2020" name="Int. J. Syst. Evol. Microbiol.">
        <title>Paraburkholderia madseniana sp. nov., a phenolic acid-degrading bacterium isolated from acidic forest soil.</title>
        <authorList>
            <person name="Wilhelm R.C."/>
            <person name="Murphy S.J.L."/>
            <person name="Feriancek N.M."/>
            <person name="Karasz D.C."/>
            <person name="DeRito C.M."/>
            <person name="Newman J.D."/>
            <person name="Buckley D.H."/>
        </authorList>
    </citation>
    <scope>NUCLEOTIDE SEQUENCE [LARGE SCALE GENOMIC DNA]</scope>
    <source>
        <strain evidence="3 4">RP11</strain>
    </source>
</reference>
<dbReference type="RefSeq" id="WP_154567961.1">
    <property type="nucleotide sequence ID" value="NZ_VOSW01000238.1"/>
</dbReference>
<dbReference type="InterPro" id="IPR045851">
    <property type="entry name" value="AMP-bd_C_sf"/>
</dbReference>
<dbReference type="Gene3D" id="3.30.300.30">
    <property type="match status" value="1"/>
</dbReference>
<feature type="domain" description="AMP-binding enzyme C-terminal" evidence="2">
    <location>
        <begin position="469"/>
        <end position="544"/>
    </location>
</feature>
<dbReference type="SUPFAM" id="SSF56801">
    <property type="entry name" value="Acetyl-CoA synthetase-like"/>
    <property type="match status" value="1"/>
</dbReference>
<protein>
    <submittedName>
        <fullName evidence="3">AMP-binding protein</fullName>
    </submittedName>
</protein>
<dbReference type="Pfam" id="PF00501">
    <property type="entry name" value="AMP-binding"/>
    <property type="match status" value="1"/>
</dbReference>
<dbReference type="Pfam" id="PF13193">
    <property type="entry name" value="AMP-binding_C"/>
    <property type="match status" value="1"/>
</dbReference>
<evidence type="ECO:0000259" key="2">
    <source>
        <dbReference type="Pfam" id="PF13193"/>
    </source>
</evidence>
<dbReference type="PANTHER" id="PTHR43767:SF1">
    <property type="entry name" value="NONRIBOSOMAL PEPTIDE SYNTHASE PES1 (EUROFUNG)-RELATED"/>
    <property type="match status" value="1"/>
</dbReference>
<dbReference type="InterPro" id="IPR000873">
    <property type="entry name" value="AMP-dep_synth/lig_dom"/>
</dbReference>
<evidence type="ECO:0000313" key="4">
    <source>
        <dbReference type="Proteomes" id="UP000463700"/>
    </source>
</evidence>
<evidence type="ECO:0000259" key="1">
    <source>
        <dbReference type="Pfam" id="PF00501"/>
    </source>
</evidence>
<evidence type="ECO:0000313" key="3">
    <source>
        <dbReference type="EMBL" id="KAE8753395.1"/>
    </source>
</evidence>
<dbReference type="InterPro" id="IPR025110">
    <property type="entry name" value="AMP-bd_C"/>
</dbReference>
<dbReference type="OrthoDB" id="9766486at2"/>
<feature type="domain" description="AMP-dependent synthetase/ligase" evidence="1">
    <location>
        <begin position="26"/>
        <end position="415"/>
    </location>
</feature>
<gene>
    <name evidence="3" type="ORF">FSO04_45445</name>
</gene>
<comment type="caution">
    <text evidence="3">The sequence shown here is derived from an EMBL/GenBank/DDBJ whole genome shotgun (WGS) entry which is preliminary data.</text>
</comment>
<dbReference type="Proteomes" id="UP000463700">
    <property type="component" value="Unassembled WGS sequence"/>
</dbReference>
<organism evidence="3 4">
    <name type="scientific">Paraburkholderia madseniana</name>
    <dbReference type="NCBI Taxonomy" id="2599607"/>
    <lineage>
        <taxon>Bacteria</taxon>
        <taxon>Pseudomonadati</taxon>
        <taxon>Pseudomonadota</taxon>
        <taxon>Betaproteobacteria</taxon>
        <taxon>Burkholderiales</taxon>
        <taxon>Burkholderiaceae</taxon>
        <taxon>Paraburkholderia</taxon>
    </lineage>
</organism>